<evidence type="ECO:0000256" key="6">
    <source>
        <dbReference type="ARBA" id="ARBA00023136"/>
    </source>
</evidence>
<keyword evidence="2" id="KW-0813">Transport</keyword>
<evidence type="ECO:0000256" key="1">
    <source>
        <dbReference type="ARBA" id="ARBA00004651"/>
    </source>
</evidence>
<dbReference type="GO" id="GO:0005886">
    <property type="term" value="C:plasma membrane"/>
    <property type="evidence" value="ECO:0007669"/>
    <property type="project" value="UniProtKB-SubCell"/>
</dbReference>
<evidence type="ECO:0000259" key="8">
    <source>
        <dbReference type="PROSITE" id="PS50928"/>
    </source>
</evidence>
<feature type="transmembrane region" description="Helical" evidence="7">
    <location>
        <begin position="101"/>
        <end position="122"/>
    </location>
</feature>
<accession>A0A0F8W123</accession>
<feature type="transmembrane region" description="Helical" evidence="7">
    <location>
        <begin position="134"/>
        <end position="155"/>
    </location>
</feature>
<dbReference type="InterPro" id="IPR000515">
    <property type="entry name" value="MetI-like"/>
</dbReference>
<evidence type="ECO:0000256" key="2">
    <source>
        <dbReference type="ARBA" id="ARBA00022448"/>
    </source>
</evidence>
<evidence type="ECO:0000256" key="4">
    <source>
        <dbReference type="ARBA" id="ARBA00022692"/>
    </source>
</evidence>
<dbReference type="Gene3D" id="1.10.3720.10">
    <property type="entry name" value="MetI-like"/>
    <property type="match status" value="1"/>
</dbReference>
<keyword evidence="5 7" id="KW-1133">Transmembrane helix</keyword>
<dbReference type="PANTHER" id="PTHR43163:SF6">
    <property type="entry name" value="DIPEPTIDE TRANSPORT SYSTEM PERMEASE PROTEIN DPPB-RELATED"/>
    <property type="match status" value="1"/>
</dbReference>
<comment type="subcellular location">
    <subcellularLocation>
        <location evidence="1">Cell membrane</location>
        <topology evidence="1">Multi-pass membrane protein</topology>
    </subcellularLocation>
</comment>
<evidence type="ECO:0000256" key="7">
    <source>
        <dbReference type="SAM" id="Phobius"/>
    </source>
</evidence>
<protein>
    <recommendedName>
        <fullName evidence="8">ABC transmembrane type-1 domain-containing protein</fullName>
    </recommendedName>
</protein>
<proteinExistence type="predicted"/>
<dbReference type="EMBL" id="LAZR01068056">
    <property type="protein sequence ID" value="KKK50372.1"/>
    <property type="molecule type" value="Genomic_DNA"/>
</dbReference>
<keyword evidence="6 7" id="KW-0472">Membrane</keyword>
<organism evidence="9">
    <name type="scientific">marine sediment metagenome</name>
    <dbReference type="NCBI Taxonomy" id="412755"/>
    <lineage>
        <taxon>unclassified sequences</taxon>
        <taxon>metagenomes</taxon>
        <taxon>ecological metagenomes</taxon>
    </lineage>
</organism>
<keyword evidence="4 7" id="KW-0812">Transmembrane</keyword>
<sequence>MSTRYLLQKFFRAFLTICIIVTFVFVALRMSGDAALQIYGADVDEAVLEALRKSWGLDKPIWQQYLMYIGNIFQGDLGKSYLDGRDAIEVVMERVPKTLSLMWITAIVTFLIGIPAGIYSALHHNTAMDRFAMTLSVMGLSIPNFFLGVLLIFLFS</sequence>
<dbReference type="Pfam" id="PF19300">
    <property type="entry name" value="BPD_transp_1_N"/>
    <property type="match status" value="1"/>
</dbReference>
<evidence type="ECO:0000313" key="9">
    <source>
        <dbReference type="EMBL" id="KKK50372.1"/>
    </source>
</evidence>
<evidence type="ECO:0000256" key="5">
    <source>
        <dbReference type="ARBA" id="ARBA00022989"/>
    </source>
</evidence>
<gene>
    <name evidence="9" type="ORF">LCGC14_3125690</name>
</gene>
<dbReference type="PROSITE" id="PS50928">
    <property type="entry name" value="ABC_TM1"/>
    <property type="match status" value="1"/>
</dbReference>
<evidence type="ECO:0000256" key="3">
    <source>
        <dbReference type="ARBA" id="ARBA00022475"/>
    </source>
</evidence>
<dbReference type="InterPro" id="IPR035906">
    <property type="entry name" value="MetI-like_sf"/>
</dbReference>
<feature type="non-terminal residue" evidence="9">
    <location>
        <position position="156"/>
    </location>
</feature>
<name>A0A0F8W123_9ZZZZ</name>
<comment type="caution">
    <text evidence="9">The sequence shown here is derived from an EMBL/GenBank/DDBJ whole genome shotgun (WGS) entry which is preliminary data.</text>
</comment>
<keyword evidence="3" id="KW-1003">Cell membrane</keyword>
<dbReference type="PANTHER" id="PTHR43163">
    <property type="entry name" value="DIPEPTIDE TRANSPORT SYSTEM PERMEASE PROTEIN DPPB-RELATED"/>
    <property type="match status" value="1"/>
</dbReference>
<dbReference type="SUPFAM" id="SSF161098">
    <property type="entry name" value="MetI-like"/>
    <property type="match status" value="1"/>
</dbReference>
<feature type="transmembrane region" description="Helical" evidence="7">
    <location>
        <begin position="12"/>
        <end position="30"/>
    </location>
</feature>
<dbReference type="AlphaFoldDB" id="A0A0F8W123"/>
<dbReference type="GO" id="GO:0071916">
    <property type="term" value="F:dipeptide transmembrane transporter activity"/>
    <property type="evidence" value="ECO:0007669"/>
    <property type="project" value="TreeGrafter"/>
</dbReference>
<reference evidence="9" key="1">
    <citation type="journal article" date="2015" name="Nature">
        <title>Complex archaea that bridge the gap between prokaryotes and eukaryotes.</title>
        <authorList>
            <person name="Spang A."/>
            <person name="Saw J.H."/>
            <person name="Jorgensen S.L."/>
            <person name="Zaremba-Niedzwiedzka K."/>
            <person name="Martijn J."/>
            <person name="Lind A.E."/>
            <person name="van Eijk R."/>
            <person name="Schleper C."/>
            <person name="Guy L."/>
            <person name="Ettema T.J."/>
        </authorList>
    </citation>
    <scope>NUCLEOTIDE SEQUENCE</scope>
</reference>
<dbReference type="InterPro" id="IPR045621">
    <property type="entry name" value="BPD_transp_1_N"/>
</dbReference>
<feature type="domain" description="ABC transmembrane type-1" evidence="8">
    <location>
        <begin position="95"/>
        <end position="156"/>
    </location>
</feature>